<reference evidence="2" key="1">
    <citation type="journal article" date="2021" name="Int. J. Syst. Evol. Microbiol.">
        <title>Actinocatenispora comari sp. nov., an endophytic actinomycete isolated from aerial parts of Comarum salesowianum.</title>
        <authorList>
            <person name="Oyunbileg N."/>
            <person name="Iizaka Y."/>
            <person name="Hamada M."/>
            <person name="Davaapurev B.O."/>
            <person name="Fukumoto A."/>
            <person name="Tsetseg B."/>
            <person name="Kato F."/>
            <person name="Tamura T."/>
            <person name="Batkhuu J."/>
            <person name="Anzai Y."/>
        </authorList>
    </citation>
    <scope>NUCLEOTIDE SEQUENCE [LARGE SCALE GENOMIC DNA]</scope>
    <source>
        <strain evidence="2">NUM-2625</strain>
    </source>
</reference>
<proteinExistence type="predicted"/>
<evidence type="ECO:0000313" key="1">
    <source>
        <dbReference type="EMBL" id="GIL26438.1"/>
    </source>
</evidence>
<dbReference type="AlphaFoldDB" id="A0A8J4EK28"/>
<protein>
    <recommendedName>
        <fullName evidence="3">Bacteriocin biosynthesis cyclodehydratase domain-containing protein</fullName>
    </recommendedName>
</protein>
<evidence type="ECO:0000313" key="2">
    <source>
        <dbReference type="Proteomes" id="UP000614996"/>
    </source>
</evidence>
<organism evidence="1 2">
    <name type="scientific">Actinocatenispora comari</name>
    <dbReference type="NCBI Taxonomy" id="2807577"/>
    <lineage>
        <taxon>Bacteria</taxon>
        <taxon>Bacillati</taxon>
        <taxon>Actinomycetota</taxon>
        <taxon>Actinomycetes</taxon>
        <taxon>Micromonosporales</taxon>
        <taxon>Micromonosporaceae</taxon>
        <taxon>Actinocatenispora</taxon>
    </lineage>
</organism>
<dbReference type="Proteomes" id="UP000614996">
    <property type="component" value="Unassembled WGS sequence"/>
</dbReference>
<evidence type="ECO:0008006" key="3">
    <source>
        <dbReference type="Google" id="ProtNLM"/>
    </source>
</evidence>
<accession>A0A8J4EK28</accession>
<gene>
    <name evidence="1" type="ORF">NUM_16920</name>
</gene>
<dbReference type="Gene3D" id="3.40.50.720">
    <property type="entry name" value="NAD(P)-binding Rossmann-like Domain"/>
    <property type="match status" value="1"/>
</dbReference>
<comment type="caution">
    <text evidence="1">The sequence shown here is derived from an EMBL/GenBank/DDBJ whole genome shotgun (WGS) entry which is preliminary data.</text>
</comment>
<dbReference type="EMBL" id="BOPO01000023">
    <property type="protein sequence ID" value="GIL26438.1"/>
    <property type="molecule type" value="Genomic_DNA"/>
</dbReference>
<name>A0A8J4EK28_9ACTN</name>
<sequence length="205" mass="21724">MEAQVANGTVLWLSLDEFGQELRSLCCDLAPTETAQDVLVATPPGPGSVVVVAASWEPARELAAVSDAAIANDFALVPVVVNPIHVRVGPIVAGAAARCCYHCFAAMEQKRNASNKIGTYLQAVRSYPDNSVLRRIAGHTAAHVCLSAGILEVGVSDPVGHDAVAWYSSHDGADLRMSRFEGVDGCRRCGVAMDDRTTFEGTSWI</sequence>
<keyword evidence="2" id="KW-1185">Reference proteome</keyword>